<feature type="binding site" evidence="10">
    <location>
        <position position="254"/>
    </location>
    <ligand>
        <name>Mg(2+)</name>
        <dbReference type="ChEBI" id="CHEBI:18420"/>
    </ligand>
</feature>
<dbReference type="InterPro" id="IPR004520">
    <property type="entry name" value="GTPase_MnmE"/>
</dbReference>
<dbReference type="RefSeq" id="WP_121975265.1">
    <property type="nucleotide sequence ID" value="NZ_OOGT01000181.1"/>
</dbReference>
<keyword evidence="9 10" id="KW-0342">GTP-binding</keyword>
<dbReference type="InterPro" id="IPR005225">
    <property type="entry name" value="Small_GTP-bd"/>
</dbReference>
<comment type="caution">
    <text evidence="10">Lacks conserved residue(s) required for the propagation of feature annotation.</text>
</comment>
<dbReference type="InterPro" id="IPR027368">
    <property type="entry name" value="MnmE_dom2"/>
</dbReference>
<dbReference type="GO" id="GO:0002098">
    <property type="term" value="P:tRNA wobble uridine modification"/>
    <property type="evidence" value="ECO:0007669"/>
    <property type="project" value="TreeGrafter"/>
</dbReference>
<dbReference type="InterPro" id="IPR027417">
    <property type="entry name" value="P-loop_NTPase"/>
</dbReference>
<dbReference type="GO" id="GO:0005829">
    <property type="term" value="C:cytosol"/>
    <property type="evidence" value="ECO:0007669"/>
    <property type="project" value="TreeGrafter"/>
</dbReference>
<evidence type="ECO:0000256" key="9">
    <source>
        <dbReference type="ARBA" id="ARBA00023134"/>
    </source>
</evidence>
<dbReference type="SUPFAM" id="SSF116878">
    <property type="entry name" value="TrmE connector domain"/>
    <property type="match status" value="1"/>
</dbReference>
<dbReference type="HAMAP" id="MF_00379">
    <property type="entry name" value="GTPase_MnmE"/>
    <property type="match status" value="1"/>
</dbReference>
<dbReference type="InterPro" id="IPR025867">
    <property type="entry name" value="MnmE_helical"/>
</dbReference>
<dbReference type="NCBIfam" id="NF003661">
    <property type="entry name" value="PRK05291.1-3"/>
    <property type="match status" value="1"/>
</dbReference>
<dbReference type="CDD" id="cd04164">
    <property type="entry name" value="trmE"/>
    <property type="match status" value="1"/>
</dbReference>
<dbReference type="GO" id="GO:0005525">
    <property type="term" value="F:GTP binding"/>
    <property type="evidence" value="ECO:0007669"/>
    <property type="project" value="UniProtKB-UniRule"/>
</dbReference>
<feature type="binding site" evidence="10">
    <location>
        <position position="26"/>
    </location>
    <ligand>
        <name>(6S)-5-formyl-5,6,7,8-tetrahydrofolate</name>
        <dbReference type="ChEBI" id="CHEBI:57457"/>
    </ligand>
</feature>
<keyword evidence="6 10" id="KW-0378">Hydrolase</keyword>
<comment type="similarity">
    <text evidence="1 10 11">Belongs to the TRAFAC class TrmE-Era-EngA-EngB-Septin-like GTPase superfamily. TrmE GTPase family.</text>
</comment>
<sequence>MMNTPAQTTIAAIATPPGRGGVGVIRLSGSKAYAIAESLTQKTLPKARMAGFRQFYDEHGQVMDEGLVICFPNPNSFTGEDVVELQGHGGPVIQNALLARLLELGATAAKAGEFSLRAFENGKMDLVQAEAIADLIDATSQAAARSAVRSLQGAFSNKVNTVLEKLIHLRLHVEAAIDFPEEEIDFLADGKILALLEDVQSSVKAVQQSARQGQLLREGLQVVIAGKPNAGKSSLLNALAGIERAIVTDIAGTTRDVLHEKITLNGLPITLTDTAGLRETGDVVEKEGIRRAIKEIEQADLLLLVYDLSQGDDPLELAKNYFAEHIEPKRLMLIGNKCDLTGQAPQLNDYQGFRQITVSAKQEMGVQALIEAITAHAGFHPEEDTFIARTRHLDAMKRTQQYLAEARVQLVEYHAGELVAESLRLAQNVLGEITGDFSADDLLGKIFGSFCIGK</sequence>
<evidence type="ECO:0000256" key="2">
    <source>
        <dbReference type="ARBA" id="ARBA00022490"/>
    </source>
</evidence>
<keyword evidence="4 10" id="KW-0479">Metal-binding</keyword>
<feature type="binding site" evidence="10">
    <location>
        <begin position="229"/>
        <end position="234"/>
    </location>
    <ligand>
        <name>GTP</name>
        <dbReference type="ChEBI" id="CHEBI:37565"/>
    </ligand>
</feature>
<dbReference type="PANTHER" id="PTHR42714:SF2">
    <property type="entry name" value="TRNA MODIFICATION GTPASE GTPBP3, MITOCHONDRIAL"/>
    <property type="match status" value="1"/>
</dbReference>
<evidence type="ECO:0000256" key="5">
    <source>
        <dbReference type="ARBA" id="ARBA00022741"/>
    </source>
</evidence>
<dbReference type="NCBIfam" id="TIGR00450">
    <property type="entry name" value="mnmE_trmE_thdF"/>
    <property type="match status" value="1"/>
</dbReference>
<comment type="function">
    <text evidence="10">Exhibits a very high intrinsic GTPase hydrolysis rate. Involved in the addition of a carboxymethylaminomethyl (cmnm) group at the wobble position (U34) of certain tRNAs, forming tRNA-cmnm(5)s(2)U34.</text>
</comment>
<dbReference type="EMBL" id="OOGT01000181">
    <property type="protein sequence ID" value="SPL71850.1"/>
    <property type="molecule type" value="Genomic_DNA"/>
</dbReference>
<feature type="binding site" evidence="10">
    <location>
        <position position="250"/>
    </location>
    <ligand>
        <name>K(+)</name>
        <dbReference type="ChEBI" id="CHEBI:29103"/>
    </ligand>
</feature>
<dbReference type="GO" id="GO:0003924">
    <property type="term" value="F:GTPase activity"/>
    <property type="evidence" value="ECO:0007669"/>
    <property type="project" value="UniProtKB-UniRule"/>
</dbReference>
<protein>
    <recommendedName>
        <fullName evidence="10">tRNA modification GTPase MnmE</fullName>
        <ecNumber evidence="10">3.6.-.-</ecNumber>
    </recommendedName>
</protein>
<feature type="binding site" evidence="10">
    <location>
        <position position="248"/>
    </location>
    <ligand>
        <name>K(+)</name>
        <dbReference type="ChEBI" id="CHEBI:29103"/>
    </ligand>
</feature>
<keyword evidence="8 10" id="KW-0630">Potassium</keyword>
<feature type="binding site" evidence="10">
    <location>
        <position position="253"/>
    </location>
    <ligand>
        <name>K(+)</name>
        <dbReference type="ChEBI" id="CHEBI:29103"/>
    </ligand>
</feature>
<proteinExistence type="inferred from homology"/>
<feature type="binding site" evidence="10">
    <location>
        <position position="84"/>
    </location>
    <ligand>
        <name>(6S)-5-formyl-5,6,7,8-tetrahydrofolate</name>
        <dbReference type="ChEBI" id="CHEBI:57457"/>
    </ligand>
</feature>
<feature type="domain" description="TrmE-type G" evidence="12">
    <location>
        <begin position="219"/>
        <end position="378"/>
    </location>
</feature>
<dbReference type="Pfam" id="PF12631">
    <property type="entry name" value="MnmE_helical"/>
    <property type="match status" value="1"/>
</dbReference>
<dbReference type="EC" id="3.6.-.-" evidence="10"/>
<evidence type="ECO:0000256" key="1">
    <source>
        <dbReference type="ARBA" id="ARBA00011043"/>
    </source>
</evidence>
<name>A0A2U3N2D4_9GAMM</name>
<evidence type="ECO:0000256" key="11">
    <source>
        <dbReference type="RuleBase" id="RU003313"/>
    </source>
</evidence>
<organism evidence="13 14">
    <name type="scientific">Acinetobacter stercoris</name>
    <dbReference type="NCBI Taxonomy" id="2126983"/>
    <lineage>
        <taxon>Bacteria</taxon>
        <taxon>Pseudomonadati</taxon>
        <taxon>Pseudomonadota</taxon>
        <taxon>Gammaproteobacteria</taxon>
        <taxon>Moraxellales</taxon>
        <taxon>Moraxellaceae</taxon>
        <taxon>Acinetobacter</taxon>
    </lineage>
</organism>
<dbReference type="InterPro" id="IPR027266">
    <property type="entry name" value="TrmE/GcvT-like"/>
</dbReference>
<comment type="subunit">
    <text evidence="10">Homodimer. Heterotetramer of two MnmE and two MnmG subunits.</text>
</comment>
<evidence type="ECO:0000256" key="8">
    <source>
        <dbReference type="ARBA" id="ARBA00022958"/>
    </source>
</evidence>
<evidence type="ECO:0000313" key="14">
    <source>
        <dbReference type="Proteomes" id="UP000245974"/>
    </source>
</evidence>
<dbReference type="PANTHER" id="PTHR42714">
    <property type="entry name" value="TRNA MODIFICATION GTPASE GTPBP3"/>
    <property type="match status" value="1"/>
</dbReference>
<evidence type="ECO:0000256" key="3">
    <source>
        <dbReference type="ARBA" id="ARBA00022694"/>
    </source>
</evidence>
<dbReference type="PRINTS" id="PR00326">
    <property type="entry name" value="GTP1OBG"/>
</dbReference>
<feature type="binding site" evidence="10">
    <location>
        <position position="233"/>
    </location>
    <ligand>
        <name>Mg(2+)</name>
        <dbReference type="ChEBI" id="CHEBI:18420"/>
    </ligand>
</feature>
<dbReference type="InterPro" id="IPR006073">
    <property type="entry name" value="GTP-bd"/>
</dbReference>
<dbReference type="CDD" id="cd14858">
    <property type="entry name" value="TrmE_N"/>
    <property type="match status" value="1"/>
</dbReference>
<keyword evidence="14" id="KW-1185">Reference proteome</keyword>
<dbReference type="GO" id="GO:0030488">
    <property type="term" value="P:tRNA methylation"/>
    <property type="evidence" value="ECO:0007669"/>
    <property type="project" value="TreeGrafter"/>
</dbReference>
<evidence type="ECO:0000313" key="13">
    <source>
        <dbReference type="EMBL" id="SPL71850.1"/>
    </source>
</evidence>
<dbReference type="InterPro" id="IPR018948">
    <property type="entry name" value="GTP-bd_TrmE_N"/>
</dbReference>
<feature type="binding site" evidence="10">
    <location>
        <begin position="273"/>
        <end position="276"/>
    </location>
    <ligand>
        <name>GTP</name>
        <dbReference type="ChEBI" id="CHEBI:37565"/>
    </ligand>
</feature>
<gene>
    <name evidence="10 13" type="primary">mnmE</name>
    <name evidence="10" type="synonym">trmE</name>
    <name evidence="13" type="ORF">KPC_3028</name>
</gene>
<keyword evidence="7 10" id="KW-0460">Magnesium</keyword>
<keyword evidence="5 10" id="KW-0547">Nucleotide-binding</keyword>
<evidence type="ECO:0000259" key="12">
    <source>
        <dbReference type="PROSITE" id="PS51709"/>
    </source>
</evidence>
<keyword evidence="3 10" id="KW-0819">tRNA processing</keyword>
<comment type="subcellular location">
    <subcellularLocation>
        <location evidence="10">Cytoplasm</location>
    </subcellularLocation>
</comment>
<feature type="binding site" evidence="10">
    <location>
        <position position="229"/>
    </location>
    <ligand>
        <name>K(+)</name>
        <dbReference type="ChEBI" id="CHEBI:29103"/>
    </ligand>
</feature>
<dbReference type="OrthoDB" id="9805918at2"/>
<dbReference type="Gene3D" id="3.40.50.300">
    <property type="entry name" value="P-loop containing nucleotide triphosphate hydrolases"/>
    <property type="match status" value="1"/>
</dbReference>
<dbReference type="Pfam" id="PF10396">
    <property type="entry name" value="TrmE_N"/>
    <property type="match status" value="1"/>
</dbReference>
<keyword evidence="2 10" id="KW-0963">Cytoplasm</keyword>
<dbReference type="Proteomes" id="UP000245974">
    <property type="component" value="Unassembled WGS sequence"/>
</dbReference>
<dbReference type="SUPFAM" id="SSF52540">
    <property type="entry name" value="P-loop containing nucleoside triphosphate hydrolases"/>
    <property type="match status" value="1"/>
</dbReference>
<dbReference type="FunCoup" id="A0A2U3N2D4">
    <property type="interactions" value="635"/>
</dbReference>
<dbReference type="Gene3D" id="1.20.120.430">
    <property type="entry name" value="tRNA modification GTPase MnmE domain 2"/>
    <property type="match status" value="1"/>
</dbReference>
<reference evidence="14" key="1">
    <citation type="submission" date="2018-03" db="EMBL/GenBank/DDBJ databases">
        <authorList>
            <person name="Blom J."/>
        </authorList>
    </citation>
    <scope>NUCLEOTIDE SEQUENCE [LARGE SCALE GENOMIC DNA]</scope>
    <source>
        <strain evidence="14">KPC-SM-21</strain>
    </source>
</reference>
<feature type="binding site" evidence="10">
    <location>
        <position position="123"/>
    </location>
    <ligand>
        <name>(6S)-5-formyl-5,6,7,8-tetrahydrofolate</name>
        <dbReference type="ChEBI" id="CHEBI:57457"/>
    </ligand>
</feature>
<dbReference type="NCBIfam" id="TIGR00231">
    <property type="entry name" value="small_GTP"/>
    <property type="match status" value="1"/>
</dbReference>
<evidence type="ECO:0000256" key="4">
    <source>
        <dbReference type="ARBA" id="ARBA00022723"/>
    </source>
</evidence>
<feature type="binding site" evidence="10">
    <location>
        <position position="454"/>
    </location>
    <ligand>
        <name>(6S)-5-formyl-5,6,7,8-tetrahydrofolate</name>
        <dbReference type="ChEBI" id="CHEBI:57457"/>
    </ligand>
</feature>
<dbReference type="GO" id="GO:0046872">
    <property type="term" value="F:metal ion binding"/>
    <property type="evidence" value="ECO:0007669"/>
    <property type="project" value="UniProtKB-KW"/>
</dbReference>
<dbReference type="PROSITE" id="PS51709">
    <property type="entry name" value="G_TRME"/>
    <property type="match status" value="1"/>
</dbReference>
<dbReference type="AlphaFoldDB" id="A0A2U3N2D4"/>
<evidence type="ECO:0000256" key="6">
    <source>
        <dbReference type="ARBA" id="ARBA00022801"/>
    </source>
</evidence>
<dbReference type="Gene3D" id="3.30.1360.120">
    <property type="entry name" value="Probable tRNA modification gtpase trme, domain 1"/>
    <property type="match status" value="1"/>
</dbReference>
<dbReference type="Pfam" id="PF01926">
    <property type="entry name" value="MMR_HSR1"/>
    <property type="match status" value="1"/>
</dbReference>
<dbReference type="InParanoid" id="A0A2U3N2D4"/>
<dbReference type="InterPro" id="IPR031168">
    <property type="entry name" value="G_TrmE"/>
</dbReference>
<comment type="cofactor">
    <cofactor evidence="10">
        <name>K(+)</name>
        <dbReference type="ChEBI" id="CHEBI:29103"/>
    </cofactor>
    <text evidence="10">Binds 1 potassium ion per subunit.</text>
</comment>
<evidence type="ECO:0000256" key="7">
    <source>
        <dbReference type="ARBA" id="ARBA00022842"/>
    </source>
</evidence>
<dbReference type="FunFam" id="3.40.50.300:FF:001376">
    <property type="entry name" value="tRNA modification GTPase MnmE"/>
    <property type="match status" value="1"/>
</dbReference>
<accession>A0A2U3N2D4</accession>
<feature type="binding site" evidence="10">
    <location>
        <begin position="248"/>
        <end position="254"/>
    </location>
    <ligand>
        <name>GTP</name>
        <dbReference type="ChEBI" id="CHEBI:37565"/>
    </ligand>
</feature>
<evidence type="ECO:0000256" key="10">
    <source>
        <dbReference type="HAMAP-Rule" id="MF_00379"/>
    </source>
</evidence>